<gene>
    <name evidence="1" type="ORF">LCGC14_2235790</name>
</gene>
<name>A0A0F9FJI1_9ZZZZ</name>
<proteinExistence type="predicted"/>
<evidence type="ECO:0000313" key="1">
    <source>
        <dbReference type="EMBL" id="KKL57400.1"/>
    </source>
</evidence>
<reference evidence="1" key="1">
    <citation type="journal article" date="2015" name="Nature">
        <title>Complex archaea that bridge the gap between prokaryotes and eukaryotes.</title>
        <authorList>
            <person name="Spang A."/>
            <person name="Saw J.H."/>
            <person name="Jorgensen S.L."/>
            <person name="Zaremba-Niedzwiedzka K."/>
            <person name="Martijn J."/>
            <person name="Lind A.E."/>
            <person name="van Eijk R."/>
            <person name="Schleper C."/>
            <person name="Guy L."/>
            <person name="Ettema T.J."/>
        </authorList>
    </citation>
    <scope>NUCLEOTIDE SEQUENCE</scope>
</reference>
<accession>A0A0F9FJI1</accession>
<dbReference type="EMBL" id="LAZR01030180">
    <property type="protein sequence ID" value="KKL57400.1"/>
    <property type="molecule type" value="Genomic_DNA"/>
</dbReference>
<protein>
    <submittedName>
        <fullName evidence="1">Uncharacterized protein</fullName>
    </submittedName>
</protein>
<organism evidence="1">
    <name type="scientific">marine sediment metagenome</name>
    <dbReference type="NCBI Taxonomy" id="412755"/>
    <lineage>
        <taxon>unclassified sequences</taxon>
        <taxon>metagenomes</taxon>
        <taxon>ecological metagenomes</taxon>
    </lineage>
</organism>
<dbReference type="AlphaFoldDB" id="A0A0F9FJI1"/>
<sequence>MKTDSRQITDRELEKLKPFSEQHKASLWGEEMNTTPTIVHTVFGNGRSLVTLRPMSTRPDYYVILADSSITSYGDFLNFMREHEELVFQAIEEEYGNVDWQYDEDDNEIETPGECEWNEGEMPLDTSCGYTTGFFNEQPFVKD</sequence>
<comment type="caution">
    <text evidence="1">The sequence shown here is derived from an EMBL/GenBank/DDBJ whole genome shotgun (WGS) entry which is preliminary data.</text>
</comment>